<evidence type="ECO:0000256" key="4">
    <source>
        <dbReference type="ARBA" id="ARBA00023136"/>
    </source>
</evidence>
<dbReference type="EMBL" id="CZPT02001832">
    <property type="protein sequence ID" value="SCU72300.1"/>
    <property type="molecule type" value="Genomic_DNA"/>
</dbReference>
<evidence type="ECO:0000259" key="7">
    <source>
        <dbReference type="Pfam" id="PF00913"/>
    </source>
</evidence>
<keyword evidence="3" id="KW-0336">GPI-anchor</keyword>
<comment type="caution">
    <text evidence="8">The sequence shown here is derived from an EMBL/GenBank/DDBJ whole genome shotgun (WGS) entry which is preliminary data.</text>
</comment>
<dbReference type="Pfam" id="PF00913">
    <property type="entry name" value="Trypan_glycop"/>
    <property type="match status" value="1"/>
</dbReference>
<keyword evidence="4" id="KW-0472">Membrane</keyword>
<evidence type="ECO:0000256" key="3">
    <source>
        <dbReference type="ARBA" id="ARBA00022622"/>
    </source>
</evidence>
<proteinExistence type="predicted"/>
<evidence type="ECO:0000256" key="1">
    <source>
        <dbReference type="ARBA" id="ARBA00004609"/>
    </source>
</evidence>
<evidence type="ECO:0000256" key="6">
    <source>
        <dbReference type="ARBA" id="ARBA00023288"/>
    </source>
</evidence>
<dbReference type="Gene3D" id="1.10.470.10">
    <property type="entry name" value="Variant Surface Glycoprotein, subunit A, domain 2"/>
    <property type="match status" value="1"/>
</dbReference>
<organism evidence="8 9">
    <name type="scientific">Trypanosoma equiperdum</name>
    <dbReference type="NCBI Taxonomy" id="5694"/>
    <lineage>
        <taxon>Eukaryota</taxon>
        <taxon>Discoba</taxon>
        <taxon>Euglenozoa</taxon>
        <taxon>Kinetoplastea</taxon>
        <taxon>Metakinetoplastina</taxon>
        <taxon>Trypanosomatida</taxon>
        <taxon>Trypanosomatidae</taxon>
        <taxon>Trypanosoma</taxon>
    </lineage>
</organism>
<feature type="domain" description="Trypanosome variant surface glycoprotein A-type N-terminal" evidence="7">
    <location>
        <begin position="3"/>
        <end position="158"/>
    </location>
</feature>
<dbReference type="VEuPathDB" id="TriTrypDB:TEOVI_000387600"/>
<accession>A0A1G4IIZ9</accession>
<dbReference type="AlphaFoldDB" id="A0A1G4IIZ9"/>
<dbReference type="InterPro" id="IPR001812">
    <property type="entry name" value="Trypano_VSG_A_N_dom"/>
</dbReference>
<dbReference type="Gene3D" id="3.90.150.10">
    <property type="entry name" value="Variant Surface Glycoprotein, subunit A domain 1"/>
    <property type="match status" value="1"/>
</dbReference>
<keyword evidence="2" id="KW-1003">Cell membrane</keyword>
<dbReference type="Proteomes" id="UP000195570">
    <property type="component" value="Unassembled WGS sequence"/>
</dbReference>
<dbReference type="SUPFAM" id="SSF58087">
    <property type="entry name" value="Variant surface glycoprotein (N-terminal domain)"/>
    <property type="match status" value="1"/>
</dbReference>
<evidence type="ECO:0000313" key="9">
    <source>
        <dbReference type="Proteomes" id="UP000195570"/>
    </source>
</evidence>
<sequence>MDCKTAGLEESPTLTTANKFAAGVLQSKAGKPTDTTASAANWKLHAGGGSSGHSADGVFDNQNMLLAGGLFKIGSTGIAYQTLTELRTKENTEGLKTLANAVNAVTPEEDSEIQTQPATPAAAAQMLGFIAVLTRLVNAPKQLAGDQLSDQLEAIYGKPRI</sequence>
<gene>
    <name evidence="8" type="ORF">TEOVI_000387600</name>
</gene>
<keyword evidence="9" id="KW-1185">Reference proteome</keyword>
<dbReference type="GO" id="GO:0042783">
    <property type="term" value="P:symbiont-mediated evasion of host immune response"/>
    <property type="evidence" value="ECO:0007669"/>
    <property type="project" value="InterPro"/>
</dbReference>
<keyword evidence="6" id="KW-0449">Lipoprotein</keyword>
<evidence type="ECO:0000256" key="2">
    <source>
        <dbReference type="ARBA" id="ARBA00022475"/>
    </source>
</evidence>
<comment type="subcellular location">
    <subcellularLocation>
        <location evidence="1">Cell membrane</location>
        <topology evidence="1">Lipid-anchor</topology>
        <topology evidence="1">GPI-anchor</topology>
    </subcellularLocation>
</comment>
<reference evidence="8" key="1">
    <citation type="submission" date="2016-09" db="EMBL/GenBank/DDBJ databases">
        <authorList>
            <person name="Hebert L."/>
            <person name="Moumen B."/>
        </authorList>
    </citation>
    <scope>NUCLEOTIDE SEQUENCE [LARGE SCALE GENOMIC DNA]</scope>
    <source>
        <strain evidence="8">OVI</strain>
    </source>
</reference>
<name>A0A1G4IIZ9_TRYEQ</name>
<evidence type="ECO:0000313" key="8">
    <source>
        <dbReference type="EMBL" id="SCU72300.1"/>
    </source>
</evidence>
<dbReference type="GeneID" id="92377816"/>
<protein>
    <submittedName>
        <fullName evidence="8">Trypanosome variant surface glycoprotein (A-type), putative</fullName>
    </submittedName>
</protein>
<dbReference type="RefSeq" id="XP_067082816.1">
    <property type="nucleotide sequence ID" value="XM_067226715.1"/>
</dbReference>
<dbReference type="GO" id="GO:0005886">
    <property type="term" value="C:plasma membrane"/>
    <property type="evidence" value="ECO:0007669"/>
    <property type="project" value="UniProtKB-SubCell"/>
</dbReference>
<evidence type="ECO:0000256" key="5">
    <source>
        <dbReference type="ARBA" id="ARBA00023180"/>
    </source>
</evidence>
<dbReference type="GO" id="GO:0098552">
    <property type="term" value="C:side of membrane"/>
    <property type="evidence" value="ECO:0007669"/>
    <property type="project" value="UniProtKB-KW"/>
</dbReference>
<keyword evidence="5" id="KW-0325">Glycoprotein</keyword>